<dbReference type="GO" id="GO:0051536">
    <property type="term" value="F:iron-sulfur cluster binding"/>
    <property type="evidence" value="ECO:0007669"/>
    <property type="project" value="UniProtKB-KW"/>
</dbReference>
<proteinExistence type="predicted"/>
<dbReference type="PANTHER" id="PTHR42827:SF1">
    <property type="entry name" value="IRON-SULFUR CLUSTER-BINDING PROTEIN"/>
    <property type="match status" value="1"/>
</dbReference>
<dbReference type="Proteomes" id="UP001321786">
    <property type="component" value="Chromosome"/>
</dbReference>
<reference evidence="5 6" key="1">
    <citation type="submission" date="2023-08" db="EMBL/GenBank/DDBJ databases">
        <title>Helicovermis profunda gen. nov., sp. nov., a novel mesophilic, fermentative bacterium within the Bacillota from a deep-sea hydrothermal vent chimney.</title>
        <authorList>
            <person name="Miyazaki U."/>
            <person name="Mizutani D."/>
            <person name="Hashimoto Y."/>
            <person name="Tame A."/>
            <person name="Sawayama S."/>
            <person name="Miyazaki J."/>
            <person name="Takai K."/>
            <person name="Nakagawa S."/>
        </authorList>
    </citation>
    <scope>NUCLEOTIDE SEQUENCE [LARGE SCALE GENOMIC DNA]</scope>
    <source>
        <strain evidence="5 6">S502</strain>
    </source>
</reference>
<evidence type="ECO:0000259" key="4">
    <source>
        <dbReference type="PROSITE" id="PS51379"/>
    </source>
</evidence>
<dbReference type="Pfam" id="PF12838">
    <property type="entry name" value="Fer4_7"/>
    <property type="match status" value="1"/>
</dbReference>
<keyword evidence="1" id="KW-0479">Metal-binding</keyword>
<dbReference type="PROSITE" id="PS00198">
    <property type="entry name" value="4FE4S_FER_1"/>
    <property type="match status" value="1"/>
</dbReference>
<gene>
    <name evidence="5" type="ORF">HLPR_19620</name>
</gene>
<sequence>MKKFDERDIMFSRMTYGKGSYEYNEYYSRNPDKKEFDDYLRELPNICGEGTMAYHPINAKFPDTIFRFLGDIKHLSSGKKSEIETPVESIEITKRIKKFLKYLGAVEVGICEMKDEFYYSYRGRSSEVYGKKVTEKHKYAICFLVEMDKEMMNRAPMLEEVIEVTKGYLNAGIIGMIGSYFIQDLGYDARNQMDGNFLSVVPLVAREAGLGSLGRNGILTTKKYGSRVRIGVITTDIPLEIDEKDDWGLEEFCEICGKCIKTCPGKSIPINKITDENDNLRWKINHETCYERWRSLGTDCGICITACPFSQGVDYKKINEMKGNKDKMKEILRKHEKDHGIREFIKTPLEILK</sequence>
<dbReference type="SUPFAM" id="SSF54862">
    <property type="entry name" value="4Fe-4S ferredoxins"/>
    <property type="match status" value="1"/>
</dbReference>
<name>A0AAU9EQI5_9FIRM</name>
<feature type="domain" description="4Fe-4S ferredoxin-type" evidence="4">
    <location>
        <begin position="243"/>
        <end position="273"/>
    </location>
</feature>
<dbReference type="PANTHER" id="PTHR42827">
    <property type="entry name" value="IRON-SULFUR CLUSTER-BINDING PROTEIN-RELATED"/>
    <property type="match status" value="1"/>
</dbReference>
<protein>
    <submittedName>
        <fullName evidence="5">Reductive dehalogenase domain-containing protein</fullName>
    </submittedName>
</protein>
<keyword evidence="6" id="KW-1185">Reference proteome</keyword>
<dbReference type="KEGG" id="hprf:HLPR_19620"/>
<dbReference type="Gene3D" id="3.30.70.20">
    <property type="match status" value="1"/>
</dbReference>
<dbReference type="InterPro" id="IPR017900">
    <property type="entry name" value="4Fe4S_Fe_S_CS"/>
</dbReference>
<evidence type="ECO:0000256" key="2">
    <source>
        <dbReference type="ARBA" id="ARBA00023004"/>
    </source>
</evidence>
<keyword evidence="3" id="KW-0411">Iron-sulfur</keyword>
<evidence type="ECO:0000313" key="6">
    <source>
        <dbReference type="Proteomes" id="UP001321786"/>
    </source>
</evidence>
<dbReference type="AlphaFoldDB" id="A0AAU9EQI5"/>
<dbReference type="RefSeq" id="WP_338535256.1">
    <property type="nucleotide sequence ID" value="NZ_AP028654.1"/>
</dbReference>
<organism evidence="5 6">
    <name type="scientific">Helicovermis profundi</name>
    <dbReference type="NCBI Taxonomy" id="3065157"/>
    <lineage>
        <taxon>Bacteria</taxon>
        <taxon>Bacillati</taxon>
        <taxon>Bacillota</taxon>
        <taxon>Clostridia</taxon>
        <taxon>Helicovermis</taxon>
    </lineage>
</organism>
<dbReference type="InterPro" id="IPR017896">
    <property type="entry name" value="4Fe4S_Fe-S-bd"/>
</dbReference>
<dbReference type="EMBL" id="AP028654">
    <property type="protein sequence ID" value="BEP29631.1"/>
    <property type="molecule type" value="Genomic_DNA"/>
</dbReference>
<evidence type="ECO:0000256" key="1">
    <source>
        <dbReference type="ARBA" id="ARBA00022723"/>
    </source>
</evidence>
<dbReference type="PROSITE" id="PS51379">
    <property type="entry name" value="4FE4S_FER_2"/>
    <property type="match status" value="1"/>
</dbReference>
<accession>A0AAU9EQI5</accession>
<keyword evidence="2" id="KW-0408">Iron</keyword>
<evidence type="ECO:0000256" key="3">
    <source>
        <dbReference type="ARBA" id="ARBA00023014"/>
    </source>
</evidence>
<evidence type="ECO:0000313" key="5">
    <source>
        <dbReference type="EMBL" id="BEP29631.1"/>
    </source>
</evidence>
<dbReference type="GO" id="GO:0046872">
    <property type="term" value="F:metal ion binding"/>
    <property type="evidence" value="ECO:0007669"/>
    <property type="project" value="UniProtKB-KW"/>
</dbReference>